<evidence type="ECO:0000256" key="2">
    <source>
        <dbReference type="SAM" id="Phobius"/>
    </source>
</evidence>
<accession>A0ABS4W3G5</accession>
<dbReference type="EMBL" id="JAGINU010000001">
    <property type="protein sequence ID" value="MBP2370724.1"/>
    <property type="molecule type" value="Genomic_DNA"/>
</dbReference>
<reference evidence="5 6" key="1">
    <citation type="submission" date="2021-03" db="EMBL/GenBank/DDBJ databases">
        <title>Sequencing the genomes of 1000 actinobacteria strains.</title>
        <authorList>
            <person name="Klenk H.-P."/>
        </authorList>
    </citation>
    <scope>NUCLEOTIDE SEQUENCE [LARGE SCALE GENOMIC DNA]</scope>
    <source>
        <strain evidence="5 6">DSM 45256</strain>
    </source>
</reference>
<evidence type="ECO:0000259" key="4">
    <source>
        <dbReference type="Pfam" id="PF19040"/>
    </source>
</evidence>
<organism evidence="5 6">
    <name type="scientific">Pseudonocardia parietis</name>
    <dbReference type="NCBI Taxonomy" id="570936"/>
    <lineage>
        <taxon>Bacteria</taxon>
        <taxon>Bacillati</taxon>
        <taxon>Actinomycetota</taxon>
        <taxon>Actinomycetes</taxon>
        <taxon>Pseudonocardiales</taxon>
        <taxon>Pseudonocardiaceae</taxon>
        <taxon>Pseudonocardia</taxon>
    </lineage>
</organism>
<dbReference type="PANTHER" id="PTHR23028">
    <property type="entry name" value="ACETYLTRANSFERASE"/>
    <property type="match status" value="1"/>
</dbReference>
<feature type="domain" description="Acyltransferase 3" evidence="3">
    <location>
        <begin position="26"/>
        <end position="358"/>
    </location>
</feature>
<feature type="transmembrane region" description="Helical" evidence="2">
    <location>
        <begin position="29"/>
        <end position="45"/>
    </location>
</feature>
<feature type="transmembrane region" description="Helical" evidence="2">
    <location>
        <begin position="246"/>
        <end position="266"/>
    </location>
</feature>
<gene>
    <name evidence="5" type="ORF">JOF36_006420</name>
</gene>
<evidence type="ECO:0000259" key="3">
    <source>
        <dbReference type="Pfam" id="PF01757"/>
    </source>
</evidence>
<dbReference type="PANTHER" id="PTHR23028:SF53">
    <property type="entry name" value="ACYL_TRANSF_3 DOMAIN-CONTAINING PROTEIN"/>
    <property type="match status" value="1"/>
</dbReference>
<name>A0ABS4W3G5_9PSEU</name>
<dbReference type="InterPro" id="IPR043968">
    <property type="entry name" value="SGNH"/>
</dbReference>
<feature type="transmembrane region" description="Helical" evidence="2">
    <location>
        <begin position="89"/>
        <end position="108"/>
    </location>
</feature>
<comment type="caution">
    <text evidence="5">The sequence shown here is derived from an EMBL/GenBank/DDBJ whole genome shotgun (WGS) entry which is preliminary data.</text>
</comment>
<evidence type="ECO:0000313" key="5">
    <source>
        <dbReference type="EMBL" id="MBP2370724.1"/>
    </source>
</evidence>
<feature type="transmembrane region" description="Helical" evidence="2">
    <location>
        <begin position="159"/>
        <end position="176"/>
    </location>
</feature>
<feature type="transmembrane region" description="Helical" evidence="2">
    <location>
        <begin position="272"/>
        <end position="290"/>
    </location>
</feature>
<sequence>MTTPGGAPSARTGAAPSGSRSRFRPELQGLRALAVLLVVAYHVWFDRVSGGVDVFFLITGFLIVGGLYRAGVRGGVDILATWRRQLSRLLPAITVVLAAGVVAGAVLLPESRWLSTVRETVASLLFLQNWELAAGAVDYAARNDAASIVQHFWSLSIQGQFYLLAPLLVAGVVLAAQRDRADLHTRLTGTLLAIGGASLGYSVYLTLVNQPLAYFHSLTRVWEFALGGLLALWISRIEDRPELTPGTRATLGWFGVLALVSCGVLLPVDRAFPGWAALWPTLAAAMVLVAGRSGHRLGVDRLLSGPVLRTVGDLSFPLYLWHWPILVLTLVTTGQERLSLSAGTAVVAVSFVLAWLTHRFVEEPIGRLGVRHALRAGGALALVVLIGSAGWFGAATVRASVQVEAGSPSHPGAVALAPGFEYAGLADEDPAAENPADENPAAGNPAAEVALTPSLAGAPDDWSYHRGTWNCGPLQRDDVEIHYCTIPPPGEEPAERTLAVVGDSHAQQYVASLMPVAAQRNWEIVGMFRGACPFSTVSETDPADDGCTAWNGAVAEELAGLQPDAVLTLATREARPGLTEVTPQGFVDAWWRMHEAGVHVVAVRDNPRPDFFVPECISREGRHAEACGLPRHDVYPTPPPYAAVPDVPPNVSFVDTAPAICDPELCPAEVGNVLVYMDDNHLTATYAETMAPLFADHFERQLGW</sequence>
<evidence type="ECO:0000256" key="1">
    <source>
        <dbReference type="SAM" id="MobiDB-lite"/>
    </source>
</evidence>
<dbReference type="Pfam" id="PF19040">
    <property type="entry name" value="SGNH"/>
    <property type="match status" value="1"/>
</dbReference>
<evidence type="ECO:0000313" key="6">
    <source>
        <dbReference type="Proteomes" id="UP001519295"/>
    </source>
</evidence>
<feature type="domain" description="SGNH" evidence="4">
    <location>
        <begin position="480"/>
        <end position="695"/>
    </location>
</feature>
<keyword evidence="2" id="KW-0812">Transmembrane</keyword>
<dbReference type="InterPro" id="IPR002656">
    <property type="entry name" value="Acyl_transf_3_dom"/>
</dbReference>
<dbReference type="Proteomes" id="UP001519295">
    <property type="component" value="Unassembled WGS sequence"/>
</dbReference>
<keyword evidence="2" id="KW-1133">Transmembrane helix</keyword>
<keyword evidence="2" id="KW-0472">Membrane</keyword>
<dbReference type="Pfam" id="PF01757">
    <property type="entry name" value="Acyl_transf_3"/>
    <property type="match status" value="1"/>
</dbReference>
<protein>
    <submittedName>
        <fullName evidence="5">Peptidoglycan/LPS O-acetylase OafA/YrhL</fullName>
    </submittedName>
</protein>
<feature type="region of interest" description="Disordered" evidence="1">
    <location>
        <begin position="1"/>
        <end position="22"/>
    </location>
</feature>
<dbReference type="RefSeq" id="WP_210034224.1">
    <property type="nucleotide sequence ID" value="NZ_JAGINU010000001.1"/>
</dbReference>
<proteinExistence type="predicted"/>
<feature type="transmembrane region" description="Helical" evidence="2">
    <location>
        <begin position="373"/>
        <end position="394"/>
    </location>
</feature>
<keyword evidence="6" id="KW-1185">Reference proteome</keyword>
<feature type="transmembrane region" description="Helical" evidence="2">
    <location>
        <begin position="213"/>
        <end position="234"/>
    </location>
</feature>
<feature type="transmembrane region" description="Helical" evidence="2">
    <location>
        <begin position="311"/>
        <end position="332"/>
    </location>
</feature>
<feature type="transmembrane region" description="Helical" evidence="2">
    <location>
        <begin position="51"/>
        <end position="68"/>
    </location>
</feature>
<feature type="transmembrane region" description="Helical" evidence="2">
    <location>
        <begin position="188"/>
        <end position="207"/>
    </location>
</feature>
<feature type="transmembrane region" description="Helical" evidence="2">
    <location>
        <begin position="338"/>
        <end position="361"/>
    </location>
</feature>
<dbReference type="InterPro" id="IPR050879">
    <property type="entry name" value="Acyltransferase_3"/>
</dbReference>